<keyword evidence="1" id="KW-1133">Transmembrane helix</keyword>
<evidence type="ECO:0000256" key="1">
    <source>
        <dbReference type="SAM" id="Phobius"/>
    </source>
</evidence>
<dbReference type="Gene3D" id="3.30.70.270">
    <property type="match status" value="1"/>
</dbReference>
<dbReference type="EMBL" id="JJRY01000017">
    <property type="protein sequence ID" value="KEF37198.1"/>
    <property type="molecule type" value="Genomic_DNA"/>
</dbReference>
<keyword evidence="1" id="KW-0812">Transmembrane</keyword>
<protein>
    <submittedName>
        <fullName evidence="3">Diguanylate cyclase (GGDEF) domain-containing protein</fullName>
    </submittedName>
</protein>
<feature type="domain" description="GGDEF" evidence="2">
    <location>
        <begin position="166"/>
        <end position="228"/>
    </location>
</feature>
<feature type="transmembrane region" description="Helical" evidence="1">
    <location>
        <begin position="16"/>
        <end position="34"/>
    </location>
</feature>
<reference evidence="3 4" key="1">
    <citation type="submission" date="2014-04" db="EMBL/GenBank/DDBJ databases">
        <title>Draft genome sequence of Bacillus azotoformans MEV2011, a (co-) denitrifying strain unable to grow in the presence of oxygen.</title>
        <authorList>
            <person name="Nielsen M."/>
            <person name="Schreiber L."/>
            <person name="Finster K."/>
            <person name="Schramm A."/>
        </authorList>
    </citation>
    <scope>NUCLEOTIDE SEQUENCE [LARGE SCALE GENOMIC DNA]</scope>
    <source>
        <strain evidence="3 4">MEV2011</strain>
    </source>
</reference>
<dbReference type="PROSITE" id="PS50887">
    <property type="entry name" value="GGDEF"/>
    <property type="match status" value="1"/>
</dbReference>
<dbReference type="Proteomes" id="UP000027936">
    <property type="component" value="Unassembled WGS sequence"/>
</dbReference>
<feature type="transmembrane region" description="Helical" evidence="1">
    <location>
        <begin position="151"/>
        <end position="173"/>
    </location>
</feature>
<feature type="transmembrane region" description="Helical" evidence="1">
    <location>
        <begin position="40"/>
        <end position="62"/>
    </location>
</feature>
<sequence length="228" mass="27076">MDNTDNNKYVRLKRRIYLVIFPLLFITNATYWLFSPYVDRFMGLVLPFLCLFFAIVWVLIYYNRLMRTCEIISLGVFGIYHLFRVYSLTGQLEEGIINVYVLWSPIYFVYIFMVLERKKALGYSLFIFLITVAMGIFHFDNPRANDTLIQFYISTILYTLILFYFQRIVSAYIESDILRKNAYYDSLTDIGDHVLKEFSSLVKSYIRSSDFFGRWGGEEFIIISTNQP</sequence>
<comment type="caution">
    <text evidence="3">The sequence shown here is derived from an EMBL/GenBank/DDBJ whole genome shotgun (WGS) entry which is preliminary data.</text>
</comment>
<organism evidence="3 4">
    <name type="scientific">Schinkia azotoformans MEV2011</name>
    <dbReference type="NCBI Taxonomy" id="1348973"/>
    <lineage>
        <taxon>Bacteria</taxon>
        <taxon>Bacillati</taxon>
        <taxon>Bacillota</taxon>
        <taxon>Bacilli</taxon>
        <taxon>Bacillales</taxon>
        <taxon>Bacillaceae</taxon>
        <taxon>Calidifontibacillus/Schinkia group</taxon>
        <taxon>Schinkia</taxon>
    </lineage>
</organism>
<feature type="transmembrane region" description="Helical" evidence="1">
    <location>
        <begin position="69"/>
        <end position="89"/>
    </location>
</feature>
<dbReference type="AlphaFoldDB" id="A0A072NJX2"/>
<dbReference type="NCBIfam" id="TIGR00254">
    <property type="entry name" value="GGDEF"/>
    <property type="match status" value="1"/>
</dbReference>
<feature type="transmembrane region" description="Helical" evidence="1">
    <location>
        <begin position="95"/>
        <end position="113"/>
    </location>
</feature>
<evidence type="ECO:0000259" key="2">
    <source>
        <dbReference type="PROSITE" id="PS50887"/>
    </source>
</evidence>
<proteinExistence type="predicted"/>
<feature type="transmembrane region" description="Helical" evidence="1">
    <location>
        <begin position="120"/>
        <end position="139"/>
    </location>
</feature>
<dbReference type="Pfam" id="PF00990">
    <property type="entry name" value="GGDEF"/>
    <property type="match status" value="1"/>
</dbReference>
<dbReference type="InterPro" id="IPR043128">
    <property type="entry name" value="Rev_trsase/Diguanyl_cyclase"/>
</dbReference>
<gene>
    <name evidence="3" type="ORF">M670_03620</name>
</gene>
<dbReference type="OrthoDB" id="9759607at2"/>
<accession>A0A072NJX2</accession>
<dbReference type="InterPro" id="IPR000160">
    <property type="entry name" value="GGDEF_dom"/>
</dbReference>
<evidence type="ECO:0000313" key="3">
    <source>
        <dbReference type="EMBL" id="KEF37198.1"/>
    </source>
</evidence>
<dbReference type="InterPro" id="IPR029787">
    <property type="entry name" value="Nucleotide_cyclase"/>
</dbReference>
<dbReference type="SUPFAM" id="SSF55073">
    <property type="entry name" value="Nucleotide cyclase"/>
    <property type="match status" value="1"/>
</dbReference>
<keyword evidence="1" id="KW-0472">Membrane</keyword>
<dbReference type="PATRIC" id="fig|1348973.3.peg.3493"/>
<evidence type="ECO:0000313" key="4">
    <source>
        <dbReference type="Proteomes" id="UP000027936"/>
    </source>
</evidence>
<name>A0A072NJX2_SCHAZ</name>